<comment type="subcellular location">
    <subcellularLocation>
        <location evidence="1">Cytoplasm</location>
    </subcellularLocation>
</comment>
<keyword evidence="4" id="KW-0677">Repeat</keyword>
<dbReference type="GO" id="GO:0005634">
    <property type="term" value="C:nucleus"/>
    <property type="evidence" value="ECO:0007669"/>
    <property type="project" value="TreeGrafter"/>
</dbReference>
<protein>
    <recommendedName>
        <fullName evidence="8">X-ray radiation resistance-associated protein 1</fullName>
    </recommendedName>
</protein>
<feature type="region of interest" description="Disordered" evidence="5">
    <location>
        <begin position="550"/>
        <end position="591"/>
    </location>
</feature>
<evidence type="ECO:0000313" key="6">
    <source>
        <dbReference type="EMBL" id="KAK3767499.1"/>
    </source>
</evidence>
<dbReference type="SUPFAM" id="SSF52058">
    <property type="entry name" value="L domain-like"/>
    <property type="match status" value="1"/>
</dbReference>
<name>A0AAE0ZDM2_9GAST</name>
<dbReference type="AlphaFoldDB" id="A0AAE0ZDM2"/>
<reference evidence="6" key="1">
    <citation type="journal article" date="2023" name="G3 (Bethesda)">
        <title>A reference genome for the long-term kleptoplast-retaining sea slug Elysia crispata morphotype clarki.</title>
        <authorList>
            <person name="Eastman K.E."/>
            <person name="Pendleton A.L."/>
            <person name="Shaikh M.A."/>
            <person name="Suttiyut T."/>
            <person name="Ogas R."/>
            <person name="Tomko P."/>
            <person name="Gavelis G."/>
            <person name="Widhalm J.R."/>
            <person name="Wisecaver J.H."/>
        </authorList>
    </citation>
    <scope>NUCLEOTIDE SEQUENCE</scope>
    <source>
        <strain evidence="6">ECLA1</strain>
    </source>
</reference>
<evidence type="ECO:0000256" key="5">
    <source>
        <dbReference type="SAM" id="MobiDB-lite"/>
    </source>
</evidence>
<dbReference type="EMBL" id="JAWDGP010004142">
    <property type="protein sequence ID" value="KAK3767499.1"/>
    <property type="molecule type" value="Genomic_DNA"/>
</dbReference>
<keyword evidence="2" id="KW-0963">Cytoplasm</keyword>
<evidence type="ECO:0000313" key="7">
    <source>
        <dbReference type="Proteomes" id="UP001283361"/>
    </source>
</evidence>
<comment type="caution">
    <text evidence="6">The sequence shown here is derived from an EMBL/GenBank/DDBJ whole genome shotgun (WGS) entry which is preliminary data.</text>
</comment>
<evidence type="ECO:0000256" key="1">
    <source>
        <dbReference type="ARBA" id="ARBA00004496"/>
    </source>
</evidence>
<evidence type="ECO:0008006" key="8">
    <source>
        <dbReference type="Google" id="ProtNLM"/>
    </source>
</evidence>
<dbReference type="PANTHER" id="PTHR22710">
    <property type="entry name" value="X-RAY RADIATION RESISTANCE ASSOCIATED PROTEIN 1 XRRA1"/>
    <property type="match status" value="1"/>
</dbReference>
<feature type="compositionally biased region" description="Acidic residues" evidence="5">
    <location>
        <begin position="603"/>
        <end position="614"/>
    </location>
</feature>
<proteinExistence type="predicted"/>
<feature type="compositionally biased region" description="Acidic residues" evidence="5">
    <location>
        <begin position="651"/>
        <end position="663"/>
    </location>
</feature>
<keyword evidence="7" id="KW-1185">Reference proteome</keyword>
<sequence>MAVAGVKFDDGTGTFASNCFPVRAAFGRTSDEASGAWLIAHHAEQRRRFKAVLCSKPRTYSRLKEERKKSELHGTKLGTYKFNEDTDEEEAEDDGAILDGFFLMKHCCVEDPSDLCSVNIANKELVDVKEEDLGLFENVAYVNAGENYLPFEAFRGFPSLRELEIPLNGLRNLKISHTDFNCLEMLDLSYNNLSQDDLLTIGLLSHLKVLHLTGNGFTNLPQDMAMPYLSREKEVRLERFACLEVLLLDDNKFMEMTVFAALAGLPRLRHLNMAKNQIFFVPQLKSVEGRVVTQDGHGRKRRGADGRPKSAGSGSGRRSRASEGKKRSRSQTSKTGKDPSGTLVSLEEEEVAAAPAAAVVEEEKVKGDQDESSGEPLKDEAAAFIKTEHNTDLPVAAEETAPDLMIDDFGASDLTARIDELKLDQEETVPQTVSDQPPLPKLPPFPELRYLNLANNKICEEDALLAVAAWPMLVELDIQGNPLTMETSGDPPLIRRFLMDRLGIEVNRIKPPAESGFLVKEKVEIRPQRRKVTDVVPKVPKLSLEEKLRLALAPPPCPPKHSSTPPFKDRKGRYGKPRSVLPPIPTPPERELTEAWADKILEEEEEEEQEDDEEVRQRAGDNSSGAFFMTQVDDQKEGARKSKRETMSRTEDEDADSNGDQFEEAATKKTDDRYKGYELLLDIEELEDEPELPPAKDIQSNIRALKHTLNHMLVYRDPAVELNKVKMAVPEFRRAPVPRGEPHKSYQERVDGVLSNLKTRSTLDEEKLITVLKDKSRGPRKFPEAEELLGQIQRRYNAVRAHSMKDAKIARNITSEVIDLLPAPTSKHGKTKAT</sequence>
<dbReference type="Proteomes" id="UP001283361">
    <property type="component" value="Unassembled WGS sequence"/>
</dbReference>
<evidence type="ECO:0000256" key="2">
    <source>
        <dbReference type="ARBA" id="ARBA00022490"/>
    </source>
</evidence>
<dbReference type="GO" id="GO:0005737">
    <property type="term" value="C:cytoplasm"/>
    <property type="evidence" value="ECO:0007669"/>
    <property type="project" value="UniProtKB-SubCell"/>
</dbReference>
<feature type="region of interest" description="Disordered" evidence="5">
    <location>
        <begin position="291"/>
        <end position="376"/>
    </location>
</feature>
<organism evidence="6 7">
    <name type="scientific">Elysia crispata</name>
    <name type="common">lettuce slug</name>
    <dbReference type="NCBI Taxonomy" id="231223"/>
    <lineage>
        <taxon>Eukaryota</taxon>
        <taxon>Metazoa</taxon>
        <taxon>Spiralia</taxon>
        <taxon>Lophotrochozoa</taxon>
        <taxon>Mollusca</taxon>
        <taxon>Gastropoda</taxon>
        <taxon>Heterobranchia</taxon>
        <taxon>Euthyneura</taxon>
        <taxon>Panpulmonata</taxon>
        <taxon>Sacoglossa</taxon>
        <taxon>Placobranchoidea</taxon>
        <taxon>Plakobranchidae</taxon>
        <taxon>Elysia</taxon>
    </lineage>
</organism>
<gene>
    <name evidence="6" type="ORF">RRG08_057709</name>
</gene>
<dbReference type="Gene3D" id="3.80.10.10">
    <property type="entry name" value="Ribonuclease Inhibitor"/>
    <property type="match status" value="2"/>
</dbReference>
<dbReference type="PANTHER" id="PTHR22710:SF2">
    <property type="entry name" value="X-RAY RADIATION RESISTANCE-ASSOCIATED PROTEIN 1"/>
    <property type="match status" value="1"/>
</dbReference>
<evidence type="ECO:0000256" key="4">
    <source>
        <dbReference type="ARBA" id="ARBA00022737"/>
    </source>
</evidence>
<accession>A0AAE0ZDM2</accession>
<feature type="compositionally biased region" description="Basic and acidic residues" evidence="5">
    <location>
        <begin position="633"/>
        <end position="650"/>
    </location>
</feature>
<keyword evidence="3" id="KW-0433">Leucine-rich repeat</keyword>
<evidence type="ECO:0000256" key="3">
    <source>
        <dbReference type="ARBA" id="ARBA00022614"/>
    </source>
</evidence>
<dbReference type="InterPro" id="IPR032675">
    <property type="entry name" value="LRR_dom_sf"/>
</dbReference>
<feature type="region of interest" description="Disordered" evidence="5">
    <location>
        <begin position="603"/>
        <end position="669"/>
    </location>
</feature>